<keyword evidence="3" id="KW-1185">Reference proteome</keyword>
<dbReference type="EMBL" id="PQFZ01000006">
    <property type="protein sequence ID" value="POR51911.1"/>
    <property type="molecule type" value="Genomic_DNA"/>
</dbReference>
<evidence type="ECO:0000313" key="2">
    <source>
        <dbReference type="EMBL" id="POR51911.1"/>
    </source>
</evidence>
<accession>A0A2S4MB81</accession>
<proteinExistence type="predicted"/>
<reference evidence="2 3" key="1">
    <citation type="submission" date="2018-01" db="EMBL/GenBank/DDBJ databases">
        <title>Genomic Encyclopedia of Type Strains, Phase III (KMG-III): the genomes of soil and plant-associated and newly described type strains.</title>
        <authorList>
            <person name="Whitman W."/>
        </authorList>
    </citation>
    <scope>NUCLEOTIDE SEQUENCE [LARGE SCALE GENOMIC DNA]</scope>
    <source>
        <strain evidence="2 3">1131</strain>
    </source>
</reference>
<dbReference type="InterPro" id="IPR018720">
    <property type="entry name" value="DUF2249"/>
</dbReference>
<comment type="caution">
    <text evidence="2">The sequence shown here is derived from an EMBL/GenBank/DDBJ whole genome shotgun (WGS) entry which is preliminary data.</text>
</comment>
<organism evidence="2 3">
    <name type="scientific">Bosea psychrotolerans</name>
    <dbReference type="NCBI Taxonomy" id="1871628"/>
    <lineage>
        <taxon>Bacteria</taxon>
        <taxon>Pseudomonadati</taxon>
        <taxon>Pseudomonadota</taxon>
        <taxon>Alphaproteobacteria</taxon>
        <taxon>Hyphomicrobiales</taxon>
        <taxon>Boseaceae</taxon>
        <taxon>Bosea</taxon>
    </lineage>
</organism>
<evidence type="ECO:0000313" key="3">
    <source>
        <dbReference type="Proteomes" id="UP000236919"/>
    </source>
</evidence>
<feature type="domain" description="DUF2249" evidence="1">
    <location>
        <begin position="10"/>
        <end position="80"/>
    </location>
</feature>
<gene>
    <name evidence="2" type="ORF">CYD53_106194</name>
</gene>
<dbReference type="Proteomes" id="UP000236919">
    <property type="component" value="Unassembled WGS sequence"/>
</dbReference>
<protein>
    <submittedName>
        <fullName evidence="2">Uncharacterized protein (DUF2249 family)</fullName>
    </submittedName>
</protein>
<dbReference type="Pfam" id="PF10006">
    <property type="entry name" value="DUF2249"/>
    <property type="match status" value="1"/>
</dbReference>
<dbReference type="RefSeq" id="WP_103718495.1">
    <property type="nucleotide sequence ID" value="NZ_PQFZ01000006.1"/>
</dbReference>
<dbReference type="AlphaFoldDB" id="A0A2S4MB81"/>
<evidence type="ECO:0000259" key="1">
    <source>
        <dbReference type="Pfam" id="PF10006"/>
    </source>
</evidence>
<sequence>MSVRTASETVIDVRQILPRMRRHPLIFATFGELEPSDALVLVNDHDPWPLLYQFNVRHPGAFMWRYEEEGPDVWRIRITRAA</sequence>
<dbReference type="OrthoDB" id="8451629at2"/>
<name>A0A2S4MB81_9HYPH</name>